<keyword evidence="3" id="KW-1185">Reference proteome</keyword>
<proteinExistence type="predicted"/>
<feature type="signal peptide" evidence="1">
    <location>
        <begin position="1"/>
        <end position="20"/>
    </location>
</feature>
<comment type="caution">
    <text evidence="2">The sequence shown here is derived from an EMBL/GenBank/DDBJ whole genome shotgun (WGS) entry which is preliminary data.</text>
</comment>
<dbReference type="AlphaFoldDB" id="A0A7W9SQ94"/>
<evidence type="ECO:0000313" key="3">
    <source>
        <dbReference type="Proteomes" id="UP000520814"/>
    </source>
</evidence>
<organism evidence="2 3">
    <name type="scientific">Armatimonas rosea</name>
    <dbReference type="NCBI Taxonomy" id="685828"/>
    <lineage>
        <taxon>Bacteria</taxon>
        <taxon>Bacillati</taxon>
        <taxon>Armatimonadota</taxon>
        <taxon>Armatimonadia</taxon>
        <taxon>Armatimonadales</taxon>
        <taxon>Armatimonadaceae</taxon>
        <taxon>Armatimonas</taxon>
    </lineage>
</organism>
<reference evidence="2 3" key="1">
    <citation type="submission" date="2020-08" db="EMBL/GenBank/DDBJ databases">
        <title>Genomic Encyclopedia of Type Strains, Phase IV (KMG-IV): sequencing the most valuable type-strain genomes for metagenomic binning, comparative biology and taxonomic classification.</title>
        <authorList>
            <person name="Goeker M."/>
        </authorList>
    </citation>
    <scope>NUCLEOTIDE SEQUENCE [LARGE SCALE GENOMIC DNA]</scope>
    <source>
        <strain evidence="2 3">DSM 23562</strain>
    </source>
</reference>
<accession>A0A7W9SQ94</accession>
<evidence type="ECO:0000256" key="1">
    <source>
        <dbReference type="SAM" id="SignalP"/>
    </source>
</evidence>
<dbReference type="RefSeq" id="WP_184196566.1">
    <property type="nucleotide sequence ID" value="NZ_JACHGW010000002.1"/>
</dbReference>
<evidence type="ECO:0008006" key="4">
    <source>
        <dbReference type="Google" id="ProtNLM"/>
    </source>
</evidence>
<gene>
    <name evidence="2" type="ORF">HNQ39_002648</name>
</gene>
<evidence type="ECO:0000313" key="2">
    <source>
        <dbReference type="EMBL" id="MBB6050857.1"/>
    </source>
</evidence>
<name>A0A7W9SQ94_ARMRO</name>
<sequence>MKLTLAALVLALTVSLPALAQELPLNPANKDAISELSTGMELETLPGGYLVVAPSKTMLGETKTDPSFGLKLSRQIAVYAPSPSGGLQQVVAVRHDVPDREFALKVARLTARLLRLHKDRTGKDVSYPAGEEVAQVWLTRTKAPHNATAAAETRVNHVYLFEINEPRPEVEWARTIAHEWGHLTLLTARGFKEPEGDSAGYFGERLFLKWLREDLLALPRKFNDFCERDGLQLYYTRQIAPLMARYNASGPADKRLGQLDTAGMDYYIGMALDTDEVFGSKVFSFALYHLEDITPQALVNAVRNAIFLETELKIKLPAWVPLAPDTYSVSGPAGKVLLDVRPLDPSKPTPFKVLAPGFKRLKAVSGNIPSVVLRRGAPKK</sequence>
<dbReference type="EMBL" id="JACHGW010000002">
    <property type="protein sequence ID" value="MBB6050857.1"/>
    <property type="molecule type" value="Genomic_DNA"/>
</dbReference>
<feature type="chain" id="PRO_5031278673" description="Peptidase M61 catalytic domain-containing protein" evidence="1">
    <location>
        <begin position="21"/>
        <end position="380"/>
    </location>
</feature>
<protein>
    <recommendedName>
        <fullName evidence="4">Peptidase M61 catalytic domain-containing protein</fullName>
    </recommendedName>
</protein>
<dbReference type="Proteomes" id="UP000520814">
    <property type="component" value="Unassembled WGS sequence"/>
</dbReference>
<keyword evidence="1" id="KW-0732">Signal</keyword>